<dbReference type="OrthoDB" id="82332at2"/>
<evidence type="ECO:0000313" key="6">
    <source>
        <dbReference type="EMBL" id="BBM46245.1"/>
    </source>
</evidence>
<keyword evidence="7" id="KW-1185">Reference proteome</keyword>
<feature type="domain" description="C-type lysozyme inhibitor" evidence="5">
    <location>
        <begin position="51"/>
        <end position="115"/>
    </location>
</feature>
<dbReference type="InterPro" id="IPR036328">
    <property type="entry name" value="MliC_sf"/>
</dbReference>
<dbReference type="RefSeq" id="WP_026749445.1">
    <property type="nucleotide sequence ID" value="NZ_AP019831.1"/>
</dbReference>
<keyword evidence="1" id="KW-0732">Signal</keyword>
<protein>
    <recommendedName>
        <fullName evidence="5">C-type lysozyme inhibitor domain-containing protein</fullName>
    </recommendedName>
</protein>
<evidence type="ECO:0000256" key="1">
    <source>
        <dbReference type="ARBA" id="ARBA00022729"/>
    </source>
</evidence>
<keyword evidence="4" id="KW-0449">Lipoprotein</keyword>
<keyword evidence="3" id="KW-0564">Palmitate</keyword>
<evidence type="ECO:0000256" key="3">
    <source>
        <dbReference type="ARBA" id="ARBA00023139"/>
    </source>
</evidence>
<evidence type="ECO:0000313" key="7">
    <source>
        <dbReference type="Proteomes" id="UP000422644"/>
    </source>
</evidence>
<proteinExistence type="predicted"/>
<sequence>MKLTGKLLIIIAGVLLLVSSLNGIAANRHRKIKRKHPVINDRRKAIVSQKFNCDGKQYVVNYITDDKVQLVDVTSNAKFQLDQVVSASGSRYSNGKIEIHIKGNEALLNRDDKDISCTLIK</sequence>
<evidence type="ECO:0000259" key="5">
    <source>
        <dbReference type="Pfam" id="PF09864"/>
    </source>
</evidence>
<evidence type="ECO:0000256" key="2">
    <source>
        <dbReference type="ARBA" id="ARBA00023136"/>
    </source>
</evidence>
<dbReference type="Gene3D" id="2.40.128.200">
    <property type="match status" value="1"/>
</dbReference>
<dbReference type="AlphaFoldDB" id="A0A510K725"/>
<evidence type="ECO:0000256" key="4">
    <source>
        <dbReference type="ARBA" id="ARBA00023288"/>
    </source>
</evidence>
<dbReference type="InterPro" id="IPR018660">
    <property type="entry name" value="MliC"/>
</dbReference>
<dbReference type="Pfam" id="PF09864">
    <property type="entry name" value="MliC"/>
    <property type="match status" value="1"/>
</dbReference>
<dbReference type="Proteomes" id="UP000422644">
    <property type="component" value="Chromosome"/>
</dbReference>
<accession>A0A510K725</accession>
<name>A0A510K725_9FUSO</name>
<keyword evidence="2" id="KW-0472">Membrane</keyword>
<reference evidence="6 7" key="1">
    <citation type="submission" date="2019-07" db="EMBL/GenBank/DDBJ databases">
        <title>Complete Genome Sequence of Leptotrichia trevisanii Strain JMUB3870.</title>
        <authorList>
            <person name="Watanabe S."/>
            <person name="Cui L."/>
        </authorList>
    </citation>
    <scope>NUCLEOTIDE SEQUENCE [LARGE SCALE GENOMIC DNA]</scope>
    <source>
        <strain evidence="6 7">JMUB3870</strain>
    </source>
</reference>
<dbReference type="SUPFAM" id="SSF141488">
    <property type="entry name" value="YdhA-like"/>
    <property type="match status" value="1"/>
</dbReference>
<dbReference type="EMBL" id="AP019831">
    <property type="protein sequence ID" value="BBM46245.1"/>
    <property type="molecule type" value="Genomic_DNA"/>
</dbReference>
<gene>
    <name evidence="6" type="ORF">JMUB3870_2382</name>
</gene>
<organism evidence="6 7">
    <name type="scientific">Leptotrichia trevisanii</name>
    <dbReference type="NCBI Taxonomy" id="109328"/>
    <lineage>
        <taxon>Bacteria</taxon>
        <taxon>Fusobacteriati</taxon>
        <taxon>Fusobacteriota</taxon>
        <taxon>Fusobacteriia</taxon>
        <taxon>Fusobacteriales</taxon>
        <taxon>Leptotrichiaceae</taxon>
        <taxon>Leptotrichia</taxon>
    </lineage>
</organism>